<evidence type="ECO:0000256" key="5">
    <source>
        <dbReference type="ARBA" id="ARBA00022927"/>
    </source>
</evidence>
<dbReference type="PRINTS" id="PR01651">
    <property type="entry name" value="SECGEXPORT"/>
</dbReference>
<evidence type="ECO:0000256" key="9">
    <source>
        <dbReference type="SAM" id="Phobius"/>
    </source>
</evidence>
<evidence type="ECO:0000256" key="4">
    <source>
        <dbReference type="ARBA" id="ARBA00022692"/>
    </source>
</evidence>
<evidence type="ECO:0000256" key="2">
    <source>
        <dbReference type="ARBA" id="ARBA00008445"/>
    </source>
</evidence>
<evidence type="ECO:0000256" key="7">
    <source>
        <dbReference type="ARBA" id="ARBA00023010"/>
    </source>
</evidence>
<dbReference type="Proteomes" id="UP001377804">
    <property type="component" value="Unassembled WGS sequence"/>
</dbReference>
<evidence type="ECO:0000313" key="10">
    <source>
        <dbReference type="EMBL" id="MEJ6348837.1"/>
    </source>
</evidence>
<reference evidence="10 11" key="1">
    <citation type="submission" date="2023-10" db="EMBL/GenBank/DDBJ databases">
        <title>Holzapfeliella saturejae sp. nov. isolated from Satureja montana flowers.</title>
        <authorList>
            <person name="Alcantara C."/>
            <person name="Zuniga M."/>
            <person name="Landete J.M."/>
            <person name="Monedero V."/>
        </authorList>
    </citation>
    <scope>NUCLEOTIDE SEQUENCE [LARGE SCALE GENOMIC DNA]</scope>
    <source>
        <strain evidence="10 11">He02</strain>
    </source>
</reference>
<evidence type="ECO:0000256" key="3">
    <source>
        <dbReference type="ARBA" id="ARBA00022448"/>
    </source>
</evidence>
<evidence type="ECO:0000256" key="6">
    <source>
        <dbReference type="ARBA" id="ARBA00022989"/>
    </source>
</evidence>
<accession>A0ABU8SHI7</accession>
<proteinExistence type="inferred from homology"/>
<gene>
    <name evidence="10" type="ORF">R4Y45_06355</name>
</gene>
<keyword evidence="5" id="KW-0653">Protein transport</keyword>
<feature type="transmembrane region" description="Helical" evidence="9">
    <location>
        <begin position="194"/>
        <end position="212"/>
    </location>
</feature>
<feature type="transmembrane region" description="Helical" evidence="9">
    <location>
        <begin position="80"/>
        <end position="98"/>
    </location>
</feature>
<keyword evidence="3" id="KW-0813">Transport</keyword>
<comment type="similarity">
    <text evidence="2">Belongs to the SecG family.</text>
</comment>
<evidence type="ECO:0000313" key="11">
    <source>
        <dbReference type="Proteomes" id="UP001377804"/>
    </source>
</evidence>
<keyword evidence="7" id="KW-0811">Translocation</keyword>
<keyword evidence="11" id="KW-1185">Reference proteome</keyword>
<evidence type="ECO:0000256" key="1">
    <source>
        <dbReference type="ARBA" id="ARBA00004141"/>
    </source>
</evidence>
<feature type="transmembrane region" description="Helical" evidence="9">
    <location>
        <begin position="140"/>
        <end position="159"/>
    </location>
</feature>
<dbReference type="EMBL" id="JAWMWG010000004">
    <property type="protein sequence ID" value="MEJ6348837.1"/>
    <property type="molecule type" value="Genomic_DNA"/>
</dbReference>
<comment type="subcellular location">
    <subcellularLocation>
        <location evidence="1">Membrane</location>
        <topology evidence="1">Multi-pass membrane protein</topology>
    </subcellularLocation>
</comment>
<protein>
    <submittedName>
        <fullName evidence="10">Uncharacterized protein</fullName>
    </submittedName>
</protein>
<sequence length="221" mass="25213">MTRFFCLNSLILVGITFLFAKPLSLFNLGILLIIFWGLFEEFKLYKQAENSKFYRWNFLIIGGLALLVVIDHFVPLSKNGGLQSVGFVWAIISNYIFLRCSTEYNHWLTFKSQYLLALLINLVSATAIVEVLTLQFDTVTLINSVTAFAFSIVVMFDLFKSRSQAEKSFIKITTCLSGILFVIALILSLMISSLWFYLYDGWLVVLLILLITKKSPKSQRG</sequence>
<feature type="transmembrane region" description="Helical" evidence="9">
    <location>
        <begin position="56"/>
        <end position="74"/>
    </location>
</feature>
<keyword evidence="8 9" id="KW-0472">Membrane</keyword>
<name>A0ABU8SHI7_9LACO</name>
<evidence type="ECO:0000256" key="8">
    <source>
        <dbReference type="ARBA" id="ARBA00023136"/>
    </source>
</evidence>
<keyword evidence="6 9" id="KW-1133">Transmembrane helix</keyword>
<feature type="transmembrane region" description="Helical" evidence="9">
    <location>
        <begin position="114"/>
        <end position="134"/>
    </location>
</feature>
<comment type="caution">
    <text evidence="10">The sequence shown here is derived from an EMBL/GenBank/DDBJ whole genome shotgun (WGS) entry which is preliminary data.</text>
</comment>
<dbReference type="InterPro" id="IPR004692">
    <property type="entry name" value="SecG"/>
</dbReference>
<keyword evidence="4 9" id="KW-0812">Transmembrane</keyword>
<feature type="transmembrane region" description="Helical" evidence="9">
    <location>
        <begin position="168"/>
        <end position="188"/>
    </location>
</feature>
<organism evidence="10 11">
    <name type="scientific">Holzapfeliella saturejae</name>
    <dbReference type="NCBI Taxonomy" id="3082953"/>
    <lineage>
        <taxon>Bacteria</taxon>
        <taxon>Bacillati</taxon>
        <taxon>Bacillota</taxon>
        <taxon>Bacilli</taxon>
        <taxon>Lactobacillales</taxon>
        <taxon>Lactobacillaceae</taxon>
        <taxon>Holzapfeliella</taxon>
    </lineage>
</organism>
<dbReference type="RefSeq" id="WP_339970342.1">
    <property type="nucleotide sequence ID" value="NZ_JAWMWG010000004.1"/>
</dbReference>
<feature type="transmembrane region" description="Helical" evidence="9">
    <location>
        <begin position="12"/>
        <end position="36"/>
    </location>
</feature>